<keyword evidence="4" id="KW-1185">Reference proteome</keyword>
<feature type="region of interest" description="Disordered" evidence="1">
    <location>
        <begin position="1"/>
        <end position="26"/>
    </location>
</feature>
<dbReference type="EMBL" id="VMNX01000001">
    <property type="protein sequence ID" value="MPY47165.1"/>
    <property type="molecule type" value="Genomic_DNA"/>
</dbReference>
<accession>A0A5N8WLA5</accession>
<name>A0A5N8WLA5_9ACTN</name>
<reference evidence="3 4" key="1">
    <citation type="submission" date="2019-09" db="EMBL/GenBank/DDBJ databases">
        <authorList>
            <person name="Duangmal K."/>
            <person name="Teo W.F.A."/>
            <person name="Lipun K."/>
        </authorList>
    </citation>
    <scope>NUCLEOTIDE SEQUENCE [LARGE SCALE GENOMIC DNA]</scope>
    <source>
        <strain evidence="3 4">K1PN6</strain>
    </source>
</reference>
<sequence>MTALRNGMSAEELARQAETGEPERSRWSQLEQLMAVVADRVARVEWALWAVNIEKKSQRPDPPEPLRRPGAGPKRKRAELTENSAETLFQLLNGGAA</sequence>
<dbReference type="EMBL" id="VMNX01000001">
    <property type="protein sequence ID" value="MPY47304.1"/>
    <property type="molecule type" value="Genomic_DNA"/>
</dbReference>
<comment type="caution">
    <text evidence="3">The sequence shown here is derived from an EMBL/GenBank/DDBJ whole genome shotgun (WGS) entry which is preliminary data.</text>
</comment>
<gene>
    <name evidence="2" type="ORF">FPZ41_00630</name>
    <name evidence="3" type="ORF">FPZ41_01335</name>
</gene>
<dbReference type="RefSeq" id="WP_152858024.1">
    <property type="nucleotide sequence ID" value="NZ_VMNX01000001.1"/>
</dbReference>
<organism evidence="3 4">
    <name type="scientific">Streptomyces acidicola</name>
    <dbReference type="NCBI Taxonomy" id="2596892"/>
    <lineage>
        <taxon>Bacteria</taxon>
        <taxon>Bacillati</taxon>
        <taxon>Actinomycetota</taxon>
        <taxon>Actinomycetes</taxon>
        <taxon>Kitasatosporales</taxon>
        <taxon>Streptomycetaceae</taxon>
        <taxon>Streptomyces</taxon>
    </lineage>
</organism>
<feature type="region of interest" description="Disordered" evidence="1">
    <location>
        <begin position="53"/>
        <end position="97"/>
    </location>
</feature>
<evidence type="ECO:0000313" key="4">
    <source>
        <dbReference type="Proteomes" id="UP000373149"/>
    </source>
</evidence>
<protein>
    <submittedName>
        <fullName evidence="3">Uncharacterized protein</fullName>
    </submittedName>
</protein>
<evidence type="ECO:0000256" key="1">
    <source>
        <dbReference type="SAM" id="MobiDB-lite"/>
    </source>
</evidence>
<dbReference type="AlphaFoldDB" id="A0A5N8WLA5"/>
<evidence type="ECO:0000313" key="2">
    <source>
        <dbReference type="EMBL" id="MPY47165.1"/>
    </source>
</evidence>
<proteinExistence type="predicted"/>
<dbReference type="Proteomes" id="UP000373149">
    <property type="component" value="Unassembled WGS sequence"/>
</dbReference>
<feature type="compositionally biased region" description="Basic and acidic residues" evidence="1">
    <location>
        <begin position="53"/>
        <end position="67"/>
    </location>
</feature>
<evidence type="ECO:0000313" key="3">
    <source>
        <dbReference type="EMBL" id="MPY47304.1"/>
    </source>
</evidence>